<gene>
    <name evidence="11" type="ORF">XF3B_13480</name>
</gene>
<proteinExistence type="inferred from homology"/>
<keyword evidence="7" id="KW-0051">Antiviral defense</keyword>
<name>A0A809Y8N1_9BRAD</name>
<keyword evidence="3" id="KW-0548">Nucleotidyltransferase</keyword>
<dbReference type="InterPro" id="IPR053543">
    <property type="entry name" value="Bacterial_RT"/>
</dbReference>
<dbReference type="GO" id="GO:0003723">
    <property type="term" value="F:RNA binding"/>
    <property type="evidence" value="ECO:0007669"/>
    <property type="project" value="InterPro"/>
</dbReference>
<accession>A0A809Y8N1</accession>
<sequence>MAHLTKLKSAATLNDVALLLGVQPASLAFILYKIPEHQKYTKFPVPKKSGGERIISAPDPRLKMVQKRLAKLLKNCQLEVEAILKVKSQCVLAHGFKPGLSIQTNAANHRGQRWVLNADLQDFFPSINFGRVYGFFIKNQHYMLNKKVATIISQIACHENTLPQGSPCSPVLSNMIAHMLDIRLNELASSNRCTYTRYADDLTFSTSERVFPSRIAKRDPSSLHKWVAGAGLSKRVEKAGFAINGKKTRLQYRDSRQDATGLVVNEKVNVKSEYYKLARAMCWHLMTKGSAHLKVGSIPVPVDAKKVRGMLAFIYHVKRWDDDRTKVPKEEIEKRAYYRVYADFLNYISFFGQPHMTIVCEGKTDNVYLRCAVRSLAALYPSLIQVKGKKRNFLLQLFKFTKTADAVQHLSGGASQLSNLLSEYRKRIKNCKGTPQHPTVLVVDNDSGPEKLFKHLSSLLKKDVDGSDPFYFVYENLYVVPVPKIGGAFTAMEQLFESHVLKEKLNGRILDLTNKEPDGTKFYSKNEFSVEIIQKKQASIKFDGFKPLLNALVAVQNDYAGKIAAKKAAIPAPAPVPALAAP</sequence>
<organism evidence="11">
    <name type="scientific">Bradyrhizobium diazoefficiens</name>
    <dbReference type="NCBI Taxonomy" id="1355477"/>
    <lineage>
        <taxon>Bacteria</taxon>
        <taxon>Pseudomonadati</taxon>
        <taxon>Pseudomonadota</taxon>
        <taxon>Alphaproteobacteria</taxon>
        <taxon>Hyphomicrobiales</taxon>
        <taxon>Nitrobacteraceae</taxon>
        <taxon>Bradyrhizobium</taxon>
    </lineage>
</organism>
<dbReference type="GO" id="GO:0051607">
    <property type="term" value="P:defense response to virus"/>
    <property type="evidence" value="ECO:0007669"/>
    <property type="project" value="UniProtKB-KW"/>
</dbReference>
<keyword evidence="6" id="KW-0695">RNA-directed DNA polymerase</keyword>
<dbReference type="SUPFAM" id="SSF56672">
    <property type="entry name" value="DNA/RNA polymerases"/>
    <property type="match status" value="1"/>
</dbReference>
<dbReference type="GO" id="GO:0003964">
    <property type="term" value="F:RNA-directed DNA polymerase activity"/>
    <property type="evidence" value="ECO:0007669"/>
    <property type="project" value="UniProtKB-KW"/>
</dbReference>
<dbReference type="InterPro" id="IPR000477">
    <property type="entry name" value="RT_dom"/>
</dbReference>
<evidence type="ECO:0000256" key="5">
    <source>
        <dbReference type="ARBA" id="ARBA00022842"/>
    </source>
</evidence>
<dbReference type="PROSITE" id="PS50878">
    <property type="entry name" value="RT_POL"/>
    <property type="match status" value="1"/>
</dbReference>
<dbReference type="CDD" id="cd03487">
    <property type="entry name" value="RT_Bac_retron_II"/>
    <property type="match status" value="1"/>
</dbReference>
<dbReference type="GO" id="GO:0046872">
    <property type="term" value="F:metal ion binding"/>
    <property type="evidence" value="ECO:0007669"/>
    <property type="project" value="UniProtKB-KW"/>
</dbReference>
<evidence type="ECO:0000256" key="7">
    <source>
        <dbReference type="ARBA" id="ARBA00023118"/>
    </source>
</evidence>
<dbReference type="InterPro" id="IPR051083">
    <property type="entry name" value="GrpII_Intron_Splice-Mob/Def"/>
</dbReference>
<evidence type="ECO:0000256" key="1">
    <source>
        <dbReference type="ARBA" id="ARBA00012493"/>
    </source>
</evidence>
<keyword evidence="5" id="KW-0460">Magnesium</keyword>
<evidence type="ECO:0000256" key="9">
    <source>
        <dbReference type="ARBA" id="ARBA00048173"/>
    </source>
</evidence>
<dbReference type="PRINTS" id="PR00866">
    <property type="entry name" value="RNADNAPOLMS"/>
</dbReference>
<feature type="domain" description="Reverse transcriptase" evidence="10">
    <location>
        <begin position="26"/>
        <end position="264"/>
    </location>
</feature>
<dbReference type="EC" id="2.7.7.49" evidence="1"/>
<evidence type="ECO:0000256" key="4">
    <source>
        <dbReference type="ARBA" id="ARBA00022723"/>
    </source>
</evidence>
<comment type="catalytic activity">
    <reaction evidence="9">
        <text>DNA(n) + a 2'-deoxyribonucleoside 5'-triphosphate = DNA(n+1) + diphosphate</text>
        <dbReference type="Rhea" id="RHEA:22508"/>
        <dbReference type="Rhea" id="RHEA-COMP:17339"/>
        <dbReference type="Rhea" id="RHEA-COMP:17340"/>
        <dbReference type="ChEBI" id="CHEBI:33019"/>
        <dbReference type="ChEBI" id="CHEBI:61560"/>
        <dbReference type="ChEBI" id="CHEBI:173112"/>
        <dbReference type="EC" id="2.7.7.49"/>
    </reaction>
</comment>
<dbReference type="AlphaFoldDB" id="A0A809Y8N1"/>
<dbReference type="NCBIfam" id="NF038237">
    <property type="entry name" value="retron_Ec67_fus"/>
    <property type="match status" value="1"/>
</dbReference>
<protein>
    <recommendedName>
        <fullName evidence="1">RNA-directed DNA polymerase</fullName>
        <ecNumber evidence="1">2.7.7.49</ecNumber>
    </recommendedName>
</protein>
<dbReference type="EMBL" id="AP023093">
    <property type="protein sequence ID" value="BCE36317.1"/>
    <property type="molecule type" value="Genomic_DNA"/>
</dbReference>
<keyword evidence="4" id="KW-0479">Metal-binding</keyword>
<dbReference type="Pfam" id="PF00078">
    <property type="entry name" value="RVT_1"/>
    <property type="match status" value="1"/>
</dbReference>
<dbReference type="InterPro" id="IPR043502">
    <property type="entry name" value="DNA/RNA_pol_sf"/>
</dbReference>
<evidence type="ECO:0000256" key="2">
    <source>
        <dbReference type="ARBA" id="ARBA00022679"/>
    </source>
</evidence>
<evidence type="ECO:0000313" key="11">
    <source>
        <dbReference type="EMBL" id="BCE36317.1"/>
    </source>
</evidence>
<evidence type="ECO:0000259" key="10">
    <source>
        <dbReference type="PROSITE" id="PS50878"/>
    </source>
</evidence>
<dbReference type="RefSeq" id="WP_182872497.1">
    <property type="nucleotide sequence ID" value="NZ_AP022639.1"/>
</dbReference>
<dbReference type="InterPro" id="IPR000123">
    <property type="entry name" value="Reverse_transcriptase_msDNA"/>
</dbReference>
<keyword evidence="2" id="KW-0808">Transferase</keyword>
<evidence type="ECO:0000256" key="6">
    <source>
        <dbReference type="ARBA" id="ARBA00022918"/>
    </source>
</evidence>
<evidence type="ECO:0000256" key="3">
    <source>
        <dbReference type="ARBA" id="ARBA00022695"/>
    </source>
</evidence>
<reference evidence="11" key="1">
    <citation type="submission" date="2020-05" db="EMBL/GenBank/DDBJ databases">
        <title>Complete genome sequence of Bradyrhizobium diazoefficiens XF3 isolated from soybean nodule.</title>
        <authorList>
            <person name="Noda R."/>
            <person name="Kakizaki K."/>
            <person name="Minamisawa K."/>
        </authorList>
    </citation>
    <scope>NUCLEOTIDE SEQUENCE</scope>
    <source>
        <strain evidence="11">XF3</strain>
    </source>
</reference>
<dbReference type="PANTHER" id="PTHR34047:SF7">
    <property type="entry name" value="RNA-DIRECTED DNA POLYMERASE"/>
    <property type="match status" value="1"/>
</dbReference>
<dbReference type="PANTHER" id="PTHR34047">
    <property type="entry name" value="NUCLEAR INTRON MATURASE 1, MITOCHONDRIAL-RELATED"/>
    <property type="match status" value="1"/>
</dbReference>
<evidence type="ECO:0000256" key="8">
    <source>
        <dbReference type="ARBA" id="ARBA00034120"/>
    </source>
</evidence>
<comment type="similarity">
    <text evidence="8">Belongs to the bacterial reverse transcriptase family.</text>
</comment>